<reference evidence="2" key="1">
    <citation type="submission" date="2017-02" db="UniProtKB">
        <authorList>
            <consortium name="WormBaseParasite"/>
        </authorList>
    </citation>
    <scope>IDENTIFICATION</scope>
</reference>
<dbReference type="Proteomes" id="UP000038045">
    <property type="component" value="Unplaced"/>
</dbReference>
<evidence type="ECO:0000313" key="1">
    <source>
        <dbReference type="Proteomes" id="UP000038045"/>
    </source>
</evidence>
<evidence type="ECO:0000313" key="2">
    <source>
        <dbReference type="WBParaSite" id="PTRK_0001465600.1"/>
    </source>
</evidence>
<sequence length="160" mass="18473">MLLVIPLINSARIPDPIFTERTCWTNAYRIRIYGEFTCRSQPYNPQVSLIEHKGAHNGKLLIDKIKFLNGRKGTSNKILYNGRFNVTKIGEDFSVSVEVKHQCSRLRYDDSCSYSFGFNIPKSYIDCHGNEEAFLNFETIELTDPQFQKGESCIDFMIMI</sequence>
<proteinExistence type="predicted"/>
<protein>
    <submittedName>
        <fullName evidence="2">DUF4377 domain-containing protein</fullName>
    </submittedName>
</protein>
<dbReference type="AlphaFoldDB" id="A0A0N5A037"/>
<dbReference type="WBParaSite" id="PTRK_0001465600.1">
    <property type="protein sequence ID" value="PTRK_0001465600.1"/>
    <property type="gene ID" value="PTRK_0001465600"/>
</dbReference>
<name>A0A0N5A037_PARTI</name>
<keyword evidence="1" id="KW-1185">Reference proteome</keyword>
<accession>A0A0N5A037</accession>
<organism evidence="1 2">
    <name type="scientific">Parastrongyloides trichosuri</name>
    <name type="common">Possum-specific nematode worm</name>
    <dbReference type="NCBI Taxonomy" id="131310"/>
    <lineage>
        <taxon>Eukaryota</taxon>
        <taxon>Metazoa</taxon>
        <taxon>Ecdysozoa</taxon>
        <taxon>Nematoda</taxon>
        <taxon>Chromadorea</taxon>
        <taxon>Rhabditida</taxon>
        <taxon>Tylenchina</taxon>
        <taxon>Panagrolaimomorpha</taxon>
        <taxon>Strongyloidoidea</taxon>
        <taxon>Strongyloididae</taxon>
        <taxon>Parastrongyloides</taxon>
    </lineage>
</organism>